<organism evidence="1">
    <name type="scientific">Arundo donax</name>
    <name type="common">Giant reed</name>
    <name type="synonym">Donax arundinaceus</name>
    <dbReference type="NCBI Taxonomy" id="35708"/>
    <lineage>
        <taxon>Eukaryota</taxon>
        <taxon>Viridiplantae</taxon>
        <taxon>Streptophyta</taxon>
        <taxon>Embryophyta</taxon>
        <taxon>Tracheophyta</taxon>
        <taxon>Spermatophyta</taxon>
        <taxon>Magnoliopsida</taxon>
        <taxon>Liliopsida</taxon>
        <taxon>Poales</taxon>
        <taxon>Poaceae</taxon>
        <taxon>PACMAD clade</taxon>
        <taxon>Arundinoideae</taxon>
        <taxon>Arundineae</taxon>
        <taxon>Arundo</taxon>
    </lineage>
</organism>
<dbReference type="EMBL" id="GBRH01179891">
    <property type="protein sequence ID" value="JAE18005.1"/>
    <property type="molecule type" value="Transcribed_RNA"/>
</dbReference>
<reference evidence="1" key="2">
    <citation type="journal article" date="2015" name="Data Brief">
        <title>Shoot transcriptome of the giant reed, Arundo donax.</title>
        <authorList>
            <person name="Barrero R.A."/>
            <person name="Guerrero F.D."/>
            <person name="Moolhuijzen P."/>
            <person name="Goolsby J.A."/>
            <person name="Tidwell J."/>
            <person name="Bellgard S.E."/>
            <person name="Bellgard M.I."/>
        </authorList>
    </citation>
    <scope>NUCLEOTIDE SEQUENCE</scope>
    <source>
        <tissue evidence="1">Shoot tissue taken approximately 20 cm above the soil surface</tissue>
    </source>
</reference>
<proteinExistence type="predicted"/>
<evidence type="ECO:0000313" key="1">
    <source>
        <dbReference type="EMBL" id="JAE18005.1"/>
    </source>
</evidence>
<reference evidence="1" key="1">
    <citation type="submission" date="2014-09" db="EMBL/GenBank/DDBJ databases">
        <authorList>
            <person name="Magalhaes I.L.F."/>
            <person name="Oliveira U."/>
            <person name="Santos F.R."/>
            <person name="Vidigal T.H.D.A."/>
            <person name="Brescovit A.D."/>
            <person name="Santos A.J."/>
        </authorList>
    </citation>
    <scope>NUCLEOTIDE SEQUENCE</scope>
    <source>
        <tissue evidence="1">Shoot tissue taken approximately 20 cm above the soil surface</tissue>
    </source>
</reference>
<sequence length="48" mass="5443">MDDICHYGHLCNGTELIICIFNEKEQQSLCSEYRPMLGNSKSSCNTTD</sequence>
<protein>
    <submittedName>
        <fullName evidence="1">Uncharacterized protein</fullName>
    </submittedName>
</protein>
<dbReference type="AlphaFoldDB" id="A0A0A9FYV0"/>
<accession>A0A0A9FYV0</accession>
<name>A0A0A9FYV0_ARUDO</name>